<dbReference type="PROSITE" id="PS51123">
    <property type="entry name" value="OMPA_2"/>
    <property type="match status" value="2"/>
</dbReference>
<dbReference type="EMBL" id="JAATJH010000001">
    <property type="protein sequence ID" value="NJC25297.1"/>
    <property type="molecule type" value="Genomic_DNA"/>
</dbReference>
<organism evidence="3 4">
    <name type="scientific">Neolewinella antarctica</name>
    <dbReference type="NCBI Taxonomy" id="442734"/>
    <lineage>
        <taxon>Bacteria</taxon>
        <taxon>Pseudomonadati</taxon>
        <taxon>Bacteroidota</taxon>
        <taxon>Saprospiria</taxon>
        <taxon>Saprospirales</taxon>
        <taxon>Lewinellaceae</taxon>
        <taxon>Neolewinella</taxon>
    </lineage>
</organism>
<dbReference type="InterPro" id="IPR050330">
    <property type="entry name" value="Bact_OuterMem_StrucFunc"/>
</dbReference>
<protein>
    <submittedName>
        <fullName evidence="3">Outer membrane protein OmpA-like peptidoglycan-associated protein</fullName>
    </submittedName>
</protein>
<dbReference type="PANTHER" id="PTHR30329">
    <property type="entry name" value="STATOR ELEMENT OF FLAGELLAR MOTOR COMPLEX"/>
    <property type="match status" value="1"/>
</dbReference>
<dbReference type="Proteomes" id="UP000770785">
    <property type="component" value="Unassembled WGS sequence"/>
</dbReference>
<reference evidence="3 4" key="1">
    <citation type="submission" date="2020-03" db="EMBL/GenBank/DDBJ databases">
        <title>Genomic Encyclopedia of Type Strains, Phase IV (KMG-IV): sequencing the most valuable type-strain genomes for metagenomic binning, comparative biology and taxonomic classification.</title>
        <authorList>
            <person name="Goeker M."/>
        </authorList>
    </citation>
    <scope>NUCLEOTIDE SEQUENCE [LARGE SCALE GENOMIC DNA]</scope>
    <source>
        <strain evidence="3 4">DSM 105096</strain>
    </source>
</reference>
<feature type="domain" description="OmpA-like" evidence="2">
    <location>
        <begin position="223"/>
        <end position="342"/>
    </location>
</feature>
<comment type="caution">
    <text evidence="3">The sequence shown here is derived from an EMBL/GenBank/DDBJ whole genome shotgun (WGS) entry which is preliminary data.</text>
</comment>
<accession>A0ABX0X823</accession>
<dbReference type="CDD" id="cd07185">
    <property type="entry name" value="OmpA_C-like"/>
    <property type="match status" value="2"/>
</dbReference>
<dbReference type="Pfam" id="PF00691">
    <property type="entry name" value="OmpA"/>
    <property type="match status" value="2"/>
</dbReference>
<name>A0ABX0X823_9BACT</name>
<keyword evidence="4" id="KW-1185">Reference proteome</keyword>
<dbReference type="InterPro" id="IPR006665">
    <property type="entry name" value="OmpA-like"/>
</dbReference>
<dbReference type="Gene3D" id="3.30.1330.60">
    <property type="entry name" value="OmpA-like domain"/>
    <property type="match status" value="2"/>
</dbReference>
<dbReference type="RefSeq" id="WP_168036056.1">
    <property type="nucleotide sequence ID" value="NZ_JAATJH010000001.1"/>
</dbReference>
<keyword evidence="1" id="KW-0472">Membrane</keyword>
<feature type="domain" description="OmpA-like" evidence="2">
    <location>
        <begin position="25"/>
        <end position="138"/>
    </location>
</feature>
<evidence type="ECO:0000259" key="2">
    <source>
        <dbReference type="PROSITE" id="PS51123"/>
    </source>
</evidence>
<dbReference type="InterPro" id="IPR036737">
    <property type="entry name" value="OmpA-like_sf"/>
</dbReference>
<dbReference type="PANTHER" id="PTHR30329:SF21">
    <property type="entry name" value="LIPOPROTEIN YIAD-RELATED"/>
    <property type="match status" value="1"/>
</dbReference>
<evidence type="ECO:0000313" key="4">
    <source>
        <dbReference type="Proteomes" id="UP000770785"/>
    </source>
</evidence>
<proteinExistence type="predicted"/>
<evidence type="ECO:0000313" key="3">
    <source>
        <dbReference type="EMBL" id="NJC25297.1"/>
    </source>
</evidence>
<gene>
    <name evidence="3" type="ORF">GGR27_000778</name>
</gene>
<evidence type="ECO:0000256" key="1">
    <source>
        <dbReference type="PROSITE-ProRule" id="PRU00473"/>
    </source>
</evidence>
<dbReference type="SUPFAM" id="SSF103088">
    <property type="entry name" value="OmpA-like"/>
    <property type="match status" value="2"/>
</dbReference>
<sequence length="342" mass="38657">MSHNFLVYIFMLSTLPVYGQVIHTKDSLEIHRTDTIYFPFNSAAVGADAGAKIREMAADRPGDLQLYLEGHTDAVGTNQANEKLAAKRSQATYEEILLAGWPEDAVEVRHFGERHLLVNTPGREQRNRRVLLRSGLPKKYVLLTGYVLGEAGQPLAGGAIAHGTFLRDTTVADRDGKFEIWLPVADSIRLDIFARDHFIDNRVLYFEEHGAPPPPLEVSLVEAGRGKRLDIDNLYFYGNQTTLMPGGITALERLYHFMVFNEHLRIELAGHVNQPGVPKLPGTRLHYLAGARAKVVYTYLVERGIDPERMRYSSYSNYEMVNPDPKGEEEMRANRRVEIRVR</sequence>